<accession>A0A533I3F2</accession>
<evidence type="ECO:0000313" key="2">
    <source>
        <dbReference type="EMBL" id="TKW65181.1"/>
    </source>
</evidence>
<keyword evidence="2" id="KW-0540">Nuclease</keyword>
<reference evidence="2 3" key="1">
    <citation type="journal article" date="2017" name="Nat. Commun.">
        <title>In situ click chemistry generation of cyclooxygenase-2 inhibitors.</title>
        <authorList>
            <person name="Bhardwaj A."/>
            <person name="Kaur J."/>
            <person name="Wuest M."/>
            <person name="Wuest F."/>
        </authorList>
    </citation>
    <scope>NUCLEOTIDE SEQUENCE [LARGE SCALE GENOMIC DNA]</scope>
    <source>
        <strain evidence="2">S2_012_000_R3_94</strain>
    </source>
</reference>
<dbReference type="AlphaFoldDB" id="A0A533I3F2"/>
<evidence type="ECO:0000313" key="3">
    <source>
        <dbReference type="Proteomes" id="UP000315344"/>
    </source>
</evidence>
<organism evidence="2 3">
    <name type="scientific">Paracoccus denitrificans</name>
    <dbReference type="NCBI Taxonomy" id="266"/>
    <lineage>
        <taxon>Bacteria</taxon>
        <taxon>Pseudomonadati</taxon>
        <taxon>Pseudomonadota</taxon>
        <taxon>Alphaproteobacteria</taxon>
        <taxon>Rhodobacterales</taxon>
        <taxon>Paracoccaceae</taxon>
        <taxon>Paracoccus</taxon>
    </lineage>
</organism>
<comment type="caution">
    <text evidence="2">The sequence shown here is derived from an EMBL/GenBank/DDBJ whole genome shotgun (WGS) entry which is preliminary data.</text>
</comment>
<sequence length="131" mass="14801">MSELHAPLSVITGSEHAYRRNEIIERIYERVLVEDTGYVGNDDLPSPCHLWQGPTSGTGRGGGYGRMSLNSQTVATHLVVYTHLFGYIPGKKQIDHKCNNRLCCNPAHLEMVSHLRNQRRRAERAKEKTSD</sequence>
<keyword evidence="2" id="KW-0255">Endonuclease</keyword>
<dbReference type="Proteomes" id="UP000315344">
    <property type="component" value="Unassembled WGS sequence"/>
</dbReference>
<feature type="domain" description="HNH nuclease" evidence="1">
    <location>
        <begin position="75"/>
        <end position="119"/>
    </location>
</feature>
<evidence type="ECO:0000259" key="1">
    <source>
        <dbReference type="Pfam" id="PF13392"/>
    </source>
</evidence>
<keyword evidence="2" id="KW-0378">Hydrolase</keyword>
<dbReference type="Gene3D" id="3.90.75.10">
    <property type="entry name" value="Homing Intron 3 (I-ppo) Encoded Endonuclease, Chain A"/>
    <property type="match status" value="1"/>
</dbReference>
<dbReference type="EMBL" id="VAFL01000015">
    <property type="protein sequence ID" value="TKW65181.1"/>
    <property type="molecule type" value="Genomic_DNA"/>
</dbReference>
<name>A0A533I3F2_PARDE</name>
<dbReference type="InterPro" id="IPR044930">
    <property type="entry name" value="Homing_endonuclease_His-Me"/>
</dbReference>
<dbReference type="Pfam" id="PF13392">
    <property type="entry name" value="HNH_3"/>
    <property type="match status" value="1"/>
</dbReference>
<protein>
    <submittedName>
        <fullName evidence="2">HNH endonuclease</fullName>
    </submittedName>
</protein>
<gene>
    <name evidence="2" type="ORF">DI616_15755</name>
</gene>
<proteinExistence type="predicted"/>
<dbReference type="InterPro" id="IPR044925">
    <property type="entry name" value="His-Me_finger_sf"/>
</dbReference>
<dbReference type="GO" id="GO:0004519">
    <property type="term" value="F:endonuclease activity"/>
    <property type="evidence" value="ECO:0007669"/>
    <property type="project" value="UniProtKB-KW"/>
</dbReference>
<dbReference type="InterPro" id="IPR003615">
    <property type="entry name" value="HNH_nuc"/>
</dbReference>
<dbReference type="SUPFAM" id="SSF54060">
    <property type="entry name" value="His-Me finger endonucleases"/>
    <property type="match status" value="1"/>
</dbReference>